<evidence type="ECO:0000256" key="3">
    <source>
        <dbReference type="ARBA" id="ARBA00022884"/>
    </source>
</evidence>
<dbReference type="InterPro" id="IPR036770">
    <property type="entry name" value="Ankyrin_rpt-contain_sf"/>
</dbReference>
<evidence type="ECO:0000313" key="11">
    <source>
        <dbReference type="Proteomes" id="UP001168821"/>
    </source>
</evidence>
<dbReference type="Proteomes" id="UP001168821">
    <property type="component" value="Unassembled WGS sequence"/>
</dbReference>
<dbReference type="GO" id="GO:0003723">
    <property type="term" value="F:RNA binding"/>
    <property type="evidence" value="ECO:0007669"/>
    <property type="project" value="UniProtKB-UniRule"/>
</dbReference>
<evidence type="ECO:0000313" key="10">
    <source>
        <dbReference type="EMBL" id="KAJ3663726.1"/>
    </source>
</evidence>
<proteinExistence type="predicted"/>
<evidence type="ECO:0000256" key="4">
    <source>
        <dbReference type="ARBA" id="ARBA00023043"/>
    </source>
</evidence>
<feature type="repeat" description="ANK" evidence="6">
    <location>
        <begin position="242"/>
        <end position="274"/>
    </location>
</feature>
<reference evidence="10" key="1">
    <citation type="journal article" date="2023" name="G3 (Bethesda)">
        <title>Whole genome assemblies of Zophobas morio and Tenebrio molitor.</title>
        <authorList>
            <person name="Kaur S."/>
            <person name="Stinson S.A."/>
            <person name="diCenzo G.C."/>
        </authorList>
    </citation>
    <scope>NUCLEOTIDE SEQUENCE</scope>
    <source>
        <strain evidence="10">QUZm001</strain>
    </source>
</reference>
<evidence type="ECO:0000256" key="5">
    <source>
        <dbReference type="ARBA" id="ARBA00023121"/>
    </source>
</evidence>
<dbReference type="InterPro" id="IPR035979">
    <property type="entry name" value="RBD_domain_sf"/>
</dbReference>
<evidence type="ECO:0000256" key="2">
    <source>
        <dbReference type="ARBA" id="ARBA00022737"/>
    </source>
</evidence>
<dbReference type="InterPro" id="IPR000504">
    <property type="entry name" value="RRM_dom"/>
</dbReference>
<dbReference type="InterPro" id="IPR012677">
    <property type="entry name" value="Nucleotide-bd_a/b_plait_sf"/>
</dbReference>
<dbReference type="PRINTS" id="PR00689">
    <property type="entry name" value="ACOABINDINGP"/>
</dbReference>
<protein>
    <recommendedName>
        <fullName evidence="1">Acyl-CoA-binding domain-containing protein 6</fullName>
    </recommendedName>
</protein>
<dbReference type="GO" id="GO:0000062">
    <property type="term" value="F:fatty-acyl-CoA binding"/>
    <property type="evidence" value="ECO:0007669"/>
    <property type="project" value="InterPro"/>
</dbReference>
<keyword evidence="4 6" id="KW-0040">ANK repeat</keyword>
<dbReference type="Pfam" id="PF12796">
    <property type="entry name" value="Ank_2"/>
    <property type="match status" value="1"/>
</dbReference>
<dbReference type="PANTHER" id="PTHR24119:SF0">
    <property type="entry name" value="ACYL-COA-BINDING DOMAIN-CONTAINING PROTEIN 6"/>
    <property type="match status" value="1"/>
</dbReference>
<keyword evidence="3 7" id="KW-0694">RNA-binding</keyword>
<evidence type="ECO:0000256" key="7">
    <source>
        <dbReference type="PROSITE-ProRule" id="PRU00176"/>
    </source>
</evidence>
<dbReference type="SMART" id="SM00248">
    <property type="entry name" value="ANK"/>
    <property type="match status" value="2"/>
</dbReference>
<keyword evidence="2" id="KW-0677">Repeat</keyword>
<dbReference type="Gene3D" id="1.25.40.20">
    <property type="entry name" value="Ankyrin repeat-containing domain"/>
    <property type="match status" value="1"/>
</dbReference>
<evidence type="ECO:0000256" key="6">
    <source>
        <dbReference type="PROSITE-ProRule" id="PRU00023"/>
    </source>
</evidence>
<evidence type="ECO:0000259" key="9">
    <source>
        <dbReference type="PROSITE" id="PS51228"/>
    </source>
</evidence>
<dbReference type="PROSITE" id="PS50102">
    <property type="entry name" value="RRM"/>
    <property type="match status" value="1"/>
</dbReference>
<dbReference type="InterPro" id="IPR000582">
    <property type="entry name" value="Acyl-CoA-binding_protein"/>
</dbReference>
<dbReference type="Gene3D" id="1.20.80.10">
    <property type="match status" value="1"/>
</dbReference>
<dbReference type="Pfam" id="PF00076">
    <property type="entry name" value="RRM_1"/>
    <property type="match status" value="1"/>
</dbReference>
<dbReference type="PROSITE" id="PS51228">
    <property type="entry name" value="ACB_2"/>
    <property type="match status" value="1"/>
</dbReference>
<dbReference type="InterPro" id="IPR035984">
    <property type="entry name" value="Acyl-CoA-binding_sf"/>
</dbReference>
<organism evidence="10 11">
    <name type="scientific">Zophobas morio</name>
    <dbReference type="NCBI Taxonomy" id="2755281"/>
    <lineage>
        <taxon>Eukaryota</taxon>
        <taxon>Metazoa</taxon>
        <taxon>Ecdysozoa</taxon>
        <taxon>Arthropoda</taxon>
        <taxon>Hexapoda</taxon>
        <taxon>Insecta</taxon>
        <taxon>Pterygota</taxon>
        <taxon>Neoptera</taxon>
        <taxon>Endopterygota</taxon>
        <taxon>Coleoptera</taxon>
        <taxon>Polyphaga</taxon>
        <taxon>Cucujiformia</taxon>
        <taxon>Tenebrionidae</taxon>
        <taxon>Zophobas</taxon>
    </lineage>
</organism>
<keyword evidence="5" id="KW-0446">Lipid-binding</keyword>
<dbReference type="EMBL" id="JALNTZ010000002">
    <property type="protein sequence ID" value="KAJ3663726.1"/>
    <property type="molecule type" value="Genomic_DNA"/>
</dbReference>
<feature type="repeat" description="ANK" evidence="6">
    <location>
        <begin position="275"/>
        <end position="307"/>
    </location>
</feature>
<feature type="domain" description="ACB" evidence="9">
    <location>
        <begin position="98"/>
        <end position="183"/>
    </location>
</feature>
<dbReference type="SUPFAM" id="SSF47027">
    <property type="entry name" value="Acyl-CoA binding protein"/>
    <property type="match status" value="1"/>
</dbReference>
<gene>
    <name evidence="10" type="ORF">Zmor_007953</name>
</gene>
<dbReference type="SMART" id="SM00360">
    <property type="entry name" value="RRM"/>
    <property type="match status" value="1"/>
</dbReference>
<sequence length="329" mass="36759">MGKSENRLIEKWENLKFRNIPWTVGHQGLKTYFNKFGNVAVATVVFDKDTGLSRNYGFVFYRNKHEFDKAIQTEPHKLEGNVLKVFPELGIDCEDDSLTETFNQAANHLQNLLPNLDNQTLLTLYGYYKQGSHGPCTTPKPSWYEMKAKSKWEAWSKLGDMPQNEAKTIYIETIKKLDPNFATASPTKESWVSVSTLQDDPSTRHTGEKTLVDYVKEEDREQVTNILGCPDGKKIINEVDEDGLGLIHWAADRGSVDILKVLIEGGADVDLQDCDGQTALHYASSCGHLDSVRVLLESGARRDVLDNDGSSPEAVACDGAVKELLANFT</sequence>
<accession>A0AA38MP99</accession>
<dbReference type="PROSITE" id="PS50088">
    <property type="entry name" value="ANK_REPEAT"/>
    <property type="match status" value="2"/>
</dbReference>
<evidence type="ECO:0000259" key="8">
    <source>
        <dbReference type="PROSITE" id="PS50102"/>
    </source>
</evidence>
<dbReference type="InterPro" id="IPR014352">
    <property type="entry name" value="FERM/acyl-CoA-bd_prot_sf"/>
</dbReference>
<comment type="caution">
    <text evidence="10">The sequence shown here is derived from an EMBL/GenBank/DDBJ whole genome shotgun (WGS) entry which is preliminary data.</text>
</comment>
<dbReference type="Gene3D" id="3.30.70.330">
    <property type="match status" value="1"/>
</dbReference>
<dbReference type="AlphaFoldDB" id="A0AA38MP99"/>
<evidence type="ECO:0000256" key="1">
    <source>
        <dbReference type="ARBA" id="ARBA00018419"/>
    </source>
</evidence>
<dbReference type="InterPro" id="IPR002110">
    <property type="entry name" value="Ankyrin_rpt"/>
</dbReference>
<dbReference type="SUPFAM" id="SSF48403">
    <property type="entry name" value="Ankyrin repeat"/>
    <property type="match status" value="1"/>
</dbReference>
<dbReference type="PANTHER" id="PTHR24119">
    <property type="entry name" value="ACYL-COA-BINDING DOMAIN-CONTAINING PROTEIN 6"/>
    <property type="match status" value="1"/>
</dbReference>
<feature type="domain" description="RRM" evidence="8">
    <location>
        <begin position="13"/>
        <end position="85"/>
    </location>
</feature>
<dbReference type="Pfam" id="PF00887">
    <property type="entry name" value="ACBP"/>
    <property type="match status" value="1"/>
</dbReference>
<name>A0AA38MP99_9CUCU</name>
<dbReference type="PROSITE" id="PS50297">
    <property type="entry name" value="ANK_REP_REGION"/>
    <property type="match status" value="2"/>
</dbReference>
<keyword evidence="11" id="KW-1185">Reference proteome</keyword>
<dbReference type="SUPFAM" id="SSF54928">
    <property type="entry name" value="RNA-binding domain, RBD"/>
    <property type="match status" value="1"/>
</dbReference>